<dbReference type="OrthoDB" id="671439at2759"/>
<dbReference type="SUPFAM" id="SSF52266">
    <property type="entry name" value="SGNH hydrolase"/>
    <property type="match status" value="2"/>
</dbReference>
<sequence length="301" mass="33742">MDVRPRFVLFGDSLSQRAFEPGGWGAALQDRYARKADVVNRGYSGYNTRWASYVLPKVFPLVSSIPSPALVTIFFGTNDAALADQDKAKYHVPLDEYKHNILLMIRHVQDSSLPAPALVTIFFGANDAALPDKLSASQHVPIPEYKHRLSEFVQHLTQLSKKTRVVLIAPPPVDIPGRKRYATEAYGAGDEWEPERTNEHTGLYAAACREVGEATGVSIVDLWTIFQQDDNWAEYLNDGLHFTEKGSAVVFKHVLAAIEKLPGQPSLAFDDLPWDYPIHSDVDHKDPKRTFEEWEARKTGV</sequence>
<dbReference type="InterPro" id="IPR036514">
    <property type="entry name" value="SGNH_hydro_sf"/>
</dbReference>
<gene>
    <name evidence="2" type="ORF">KFL_014730010</name>
</gene>
<dbReference type="OMA" id="VIWPKVI"/>
<dbReference type="InterPro" id="IPR045136">
    <property type="entry name" value="Iah1-like"/>
</dbReference>
<evidence type="ECO:0000313" key="3">
    <source>
        <dbReference type="Proteomes" id="UP000054558"/>
    </source>
</evidence>
<dbReference type="PANTHER" id="PTHR14209">
    <property type="entry name" value="ISOAMYL ACETATE-HYDROLYZING ESTERASE 1"/>
    <property type="match status" value="1"/>
</dbReference>
<evidence type="ECO:0000313" key="2">
    <source>
        <dbReference type="EMBL" id="GAQ93366.1"/>
    </source>
</evidence>
<dbReference type="STRING" id="105231.A0A1Y1IWS8"/>
<feature type="domain" description="SGNH hydrolase-type esterase" evidence="1">
    <location>
        <begin position="9"/>
        <end position="111"/>
    </location>
</feature>
<dbReference type="AlphaFoldDB" id="A0A1Y1IWS8"/>
<keyword evidence="3" id="KW-1185">Reference proteome</keyword>
<dbReference type="CDD" id="cd01838">
    <property type="entry name" value="Isoamyl_acetate_hydrolase_like"/>
    <property type="match status" value="1"/>
</dbReference>
<evidence type="ECO:0000259" key="1">
    <source>
        <dbReference type="Pfam" id="PF13472"/>
    </source>
</evidence>
<dbReference type="EMBL" id="DF238422">
    <property type="protein sequence ID" value="GAQ93366.1"/>
    <property type="molecule type" value="Genomic_DNA"/>
</dbReference>
<accession>A0A1Y1IWS8</accession>
<dbReference type="Pfam" id="PF13472">
    <property type="entry name" value="Lipase_GDSL_2"/>
    <property type="match status" value="2"/>
</dbReference>
<reference evidence="2 3" key="1">
    <citation type="journal article" date="2014" name="Nat. Commun.">
        <title>Klebsormidium flaccidum genome reveals primary factors for plant terrestrial adaptation.</title>
        <authorList>
            <person name="Hori K."/>
            <person name="Maruyama F."/>
            <person name="Fujisawa T."/>
            <person name="Togashi T."/>
            <person name="Yamamoto N."/>
            <person name="Seo M."/>
            <person name="Sato S."/>
            <person name="Yamada T."/>
            <person name="Mori H."/>
            <person name="Tajima N."/>
            <person name="Moriyama T."/>
            <person name="Ikeuchi M."/>
            <person name="Watanabe M."/>
            <person name="Wada H."/>
            <person name="Kobayashi K."/>
            <person name="Saito M."/>
            <person name="Masuda T."/>
            <person name="Sasaki-Sekimoto Y."/>
            <person name="Mashiguchi K."/>
            <person name="Awai K."/>
            <person name="Shimojima M."/>
            <person name="Masuda S."/>
            <person name="Iwai M."/>
            <person name="Nobusawa T."/>
            <person name="Narise T."/>
            <person name="Kondo S."/>
            <person name="Saito H."/>
            <person name="Sato R."/>
            <person name="Murakawa M."/>
            <person name="Ihara Y."/>
            <person name="Oshima-Yamada Y."/>
            <person name="Ohtaka K."/>
            <person name="Satoh M."/>
            <person name="Sonobe K."/>
            <person name="Ishii M."/>
            <person name="Ohtani R."/>
            <person name="Kanamori-Sato M."/>
            <person name="Honoki R."/>
            <person name="Miyazaki D."/>
            <person name="Mochizuki H."/>
            <person name="Umetsu J."/>
            <person name="Higashi K."/>
            <person name="Shibata D."/>
            <person name="Kamiya Y."/>
            <person name="Sato N."/>
            <person name="Nakamura Y."/>
            <person name="Tabata S."/>
            <person name="Ida S."/>
            <person name="Kurokawa K."/>
            <person name="Ohta H."/>
        </authorList>
    </citation>
    <scope>NUCLEOTIDE SEQUENCE [LARGE SCALE GENOMIC DNA]</scope>
    <source>
        <strain evidence="2 3">NIES-2285</strain>
    </source>
</reference>
<dbReference type="PANTHER" id="PTHR14209:SF19">
    <property type="entry name" value="ISOAMYL ACETATE-HYDROLYZING ESTERASE 1 HOMOLOG"/>
    <property type="match status" value="1"/>
</dbReference>
<name>A0A1Y1IWS8_KLENI</name>
<dbReference type="Proteomes" id="UP000054558">
    <property type="component" value="Unassembled WGS sequence"/>
</dbReference>
<dbReference type="Gene3D" id="3.40.50.1110">
    <property type="entry name" value="SGNH hydrolase"/>
    <property type="match status" value="2"/>
</dbReference>
<feature type="domain" description="SGNH hydrolase-type esterase" evidence="1">
    <location>
        <begin position="112"/>
        <end position="248"/>
    </location>
</feature>
<proteinExistence type="predicted"/>
<organism evidence="2 3">
    <name type="scientific">Klebsormidium nitens</name>
    <name type="common">Green alga</name>
    <name type="synonym">Ulothrix nitens</name>
    <dbReference type="NCBI Taxonomy" id="105231"/>
    <lineage>
        <taxon>Eukaryota</taxon>
        <taxon>Viridiplantae</taxon>
        <taxon>Streptophyta</taxon>
        <taxon>Klebsormidiophyceae</taxon>
        <taxon>Klebsormidiales</taxon>
        <taxon>Klebsormidiaceae</taxon>
        <taxon>Klebsormidium</taxon>
    </lineage>
</organism>
<dbReference type="InterPro" id="IPR013830">
    <property type="entry name" value="SGNH_hydro"/>
</dbReference>
<protein>
    <recommendedName>
        <fullName evidence="1">SGNH hydrolase-type esterase domain-containing protein</fullName>
    </recommendedName>
</protein>